<feature type="non-terminal residue" evidence="2">
    <location>
        <position position="1"/>
    </location>
</feature>
<gene>
    <name evidence="2" type="ORF">S01H1_16380</name>
</gene>
<evidence type="ECO:0000313" key="2">
    <source>
        <dbReference type="EMBL" id="GAF81322.1"/>
    </source>
</evidence>
<name>X0SZF4_9ZZZZ</name>
<reference evidence="2" key="1">
    <citation type="journal article" date="2014" name="Front. Microbiol.">
        <title>High frequency of phylogenetically diverse reductive dehalogenase-homologous genes in deep subseafloor sedimentary metagenomes.</title>
        <authorList>
            <person name="Kawai M."/>
            <person name="Futagami T."/>
            <person name="Toyoda A."/>
            <person name="Takaki Y."/>
            <person name="Nishi S."/>
            <person name="Hori S."/>
            <person name="Arai W."/>
            <person name="Tsubouchi T."/>
            <person name="Morono Y."/>
            <person name="Uchiyama I."/>
            <person name="Ito T."/>
            <person name="Fujiyama A."/>
            <person name="Inagaki F."/>
            <person name="Takami H."/>
        </authorList>
    </citation>
    <scope>NUCLEOTIDE SEQUENCE</scope>
    <source>
        <strain evidence="2">Expedition CK06-06</strain>
    </source>
</reference>
<feature type="domain" description="Crassvirus muzzle protein C-terminal" evidence="1">
    <location>
        <begin position="1"/>
        <end position="64"/>
    </location>
</feature>
<dbReference type="Pfam" id="PF25729">
    <property type="entry name" value="crAss_MUZ_C"/>
    <property type="match status" value="1"/>
</dbReference>
<comment type="caution">
    <text evidence="2">The sequence shown here is derived from an EMBL/GenBank/DDBJ whole genome shotgun (WGS) entry which is preliminary data.</text>
</comment>
<dbReference type="EMBL" id="BARS01008613">
    <property type="protein sequence ID" value="GAF81322.1"/>
    <property type="molecule type" value="Genomic_DNA"/>
</dbReference>
<dbReference type="AlphaFoldDB" id="X0SZF4"/>
<evidence type="ECO:0000259" key="1">
    <source>
        <dbReference type="Pfam" id="PF25729"/>
    </source>
</evidence>
<accession>X0SZF4</accession>
<dbReference type="InterPro" id="IPR057888">
    <property type="entry name" value="crAss_MUZ_C"/>
</dbReference>
<protein>
    <recommendedName>
        <fullName evidence="1">Crassvirus muzzle protein C-terminal domain-containing protein</fullName>
    </recommendedName>
</protein>
<sequence length="210" mass="22223">QNPSTITSVFNVKPLEAKLWKTLSLESDASWAATVTTDLHQTGGSIDSSYFVQKEGDWFAFIRDNASTVNFSLRSANGLAQSVGVTNPNTTACVITFNQEPGNIISIGDAVYQTDPSVPPAVSPTPVFIGTVTAINNVISGGVFSITIDNLTGTPAPPTAAAAKFILYLKNSVAESHGIRGYVLEFTLSNKLTTPVELFAVGSSIFKSYP</sequence>
<organism evidence="2">
    <name type="scientific">marine sediment metagenome</name>
    <dbReference type="NCBI Taxonomy" id="412755"/>
    <lineage>
        <taxon>unclassified sequences</taxon>
        <taxon>metagenomes</taxon>
        <taxon>ecological metagenomes</taxon>
    </lineage>
</organism>
<proteinExistence type="predicted"/>